<name>A0A1I7Z9A8_9BILA</name>
<dbReference type="PANTHER" id="PTHR46200:SF1">
    <property type="entry name" value="GATOR COMPLEX PROTEIN WDR24"/>
    <property type="match status" value="1"/>
</dbReference>
<reference evidence="8" key="1">
    <citation type="submission" date="2016-11" db="UniProtKB">
        <authorList>
            <consortium name="WormBaseParasite"/>
        </authorList>
    </citation>
    <scope>IDENTIFICATION</scope>
</reference>
<dbReference type="Pfam" id="PF00400">
    <property type="entry name" value="WD40"/>
    <property type="match status" value="1"/>
</dbReference>
<comment type="similarity">
    <text evidence="1">Belongs to the WD repeat WDR24 family.</text>
</comment>
<evidence type="ECO:0000256" key="1">
    <source>
        <dbReference type="ARBA" id="ARBA00008134"/>
    </source>
</evidence>
<dbReference type="GO" id="GO:0016239">
    <property type="term" value="P:positive regulation of macroautophagy"/>
    <property type="evidence" value="ECO:0007669"/>
    <property type="project" value="TreeGrafter"/>
</dbReference>
<evidence type="ECO:0000256" key="6">
    <source>
        <dbReference type="SAM" id="MobiDB-lite"/>
    </source>
</evidence>
<keyword evidence="7" id="KW-1185">Reference proteome</keyword>
<proteinExistence type="inferred from homology"/>
<sequence length="694" mass="77717">MEPFDGLSVNGAGTRVVAAARSAIRLYSLGEGQLLFNKEHKYPRGKRHNFYSSGSVSWSPVCEERIASTSINGTVAIWNPEIGLQDRNYKQHSAAAIKVNFSTHDRNLLVSGGKDGSIACYDLRSKLPIGMFRTECEQPIRDIQFLVNQDIFITADDSGFVRYWDVRKPGEVVKEFSVHFGPVNSISVLSNNDIATGGQDKFLRVWHPTSDDSGLQLKYWMETMSSVSKVTWDPYNDFHLLSCSTINEGSVHIWDSRRAYLPYVSFDAHTETCTDVVWLHAENDAFVSCGRDGRIIYHRVRNGEIAARHVSMISLDTGPRGDILTADGRIIYHRVRNGEIAARHVSMISLDTGPRGDILTAVKQHVQNSQARKVSENKKHPMGRVEPSILTISKPIAIAADMSQNAFIALAKEYRVEGDSFQETCTVNAAIAEKYGQHQTAYSWRVIATLFEPLFAEDEGTAELNELEKRRGSKSVHDVLPDQPEQNDSDGKNATTIETFFPNGIPDTLTAGTDMYFGPEELNMQGMSSEPFPSVHALFGNGRAEANIPEDFFEPRQELPQWSSSESDCEEEGFHINPPISEDSSDYDEASEFSGISDEDVLRIKTNTSHVFDPLPMVTAMMYDFSDEGDIQMCATICLAMGEKAVRVVKQRSHAIGWIREYIEMLERLELWNISSMIIKTCKFSEVSVLGNEW</sequence>
<keyword evidence="2 5" id="KW-0853">WD repeat</keyword>
<evidence type="ECO:0000256" key="2">
    <source>
        <dbReference type="ARBA" id="ARBA00022574"/>
    </source>
</evidence>
<keyword evidence="3" id="KW-0677">Repeat</keyword>
<dbReference type="GO" id="GO:1904263">
    <property type="term" value="P:positive regulation of TORC1 signaling"/>
    <property type="evidence" value="ECO:0007669"/>
    <property type="project" value="TreeGrafter"/>
</dbReference>
<dbReference type="InterPro" id="IPR036322">
    <property type="entry name" value="WD40_repeat_dom_sf"/>
</dbReference>
<dbReference type="GO" id="GO:0061700">
    <property type="term" value="C:GATOR2 complex"/>
    <property type="evidence" value="ECO:0007669"/>
    <property type="project" value="TreeGrafter"/>
</dbReference>
<dbReference type="AlphaFoldDB" id="A0A1I7Z9A8"/>
<dbReference type="PROSITE" id="PS50082">
    <property type="entry name" value="WD_REPEATS_2"/>
    <property type="match status" value="1"/>
</dbReference>
<dbReference type="Gene3D" id="2.130.10.10">
    <property type="entry name" value="YVTN repeat-like/Quinoprotein amine dehydrogenase"/>
    <property type="match status" value="2"/>
</dbReference>
<dbReference type="GO" id="GO:0005829">
    <property type="term" value="C:cytosol"/>
    <property type="evidence" value="ECO:0007669"/>
    <property type="project" value="TreeGrafter"/>
</dbReference>
<feature type="repeat" description="WD" evidence="5">
    <location>
        <begin position="176"/>
        <end position="206"/>
    </location>
</feature>
<dbReference type="SMART" id="SM00320">
    <property type="entry name" value="WD40"/>
    <property type="match status" value="6"/>
</dbReference>
<dbReference type="InterPro" id="IPR001680">
    <property type="entry name" value="WD40_rpt"/>
</dbReference>
<organism evidence="7 8">
    <name type="scientific">Steinernema glaseri</name>
    <dbReference type="NCBI Taxonomy" id="37863"/>
    <lineage>
        <taxon>Eukaryota</taxon>
        <taxon>Metazoa</taxon>
        <taxon>Ecdysozoa</taxon>
        <taxon>Nematoda</taxon>
        <taxon>Chromadorea</taxon>
        <taxon>Rhabditida</taxon>
        <taxon>Tylenchina</taxon>
        <taxon>Panagrolaimomorpha</taxon>
        <taxon>Strongyloidoidea</taxon>
        <taxon>Steinernematidae</taxon>
        <taxon>Steinernema</taxon>
    </lineage>
</organism>
<evidence type="ECO:0000256" key="4">
    <source>
        <dbReference type="ARBA" id="ARBA00040269"/>
    </source>
</evidence>
<dbReference type="GO" id="GO:0005774">
    <property type="term" value="C:vacuolar membrane"/>
    <property type="evidence" value="ECO:0007669"/>
    <property type="project" value="TreeGrafter"/>
</dbReference>
<feature type="compositionally biased region" description="Basic and acidic residues" evidence="6">
    <location>
        <begin position="466"/>
        <end position="480"/>
    </location>
</feature>
<evidence type="ECO:0000313" key="7">
    <source>
        <dbReference type="Proteomes" id="UP000095287"/>
    </source>
</evidence>
<evidence type="ECO:0000256" key="3">
    <source>
        <dbReference type="ARBA" id="ARBA00022737"/>
    </source>
</evidence>
<dbReference type="PANTHER" id="PTHR46200">
    <property type="entry name" value="GATOR COMPLEX PROTEIN WDR24"/>
    <property type="match status" value="1"/>
</dbReference>
<feature type="region of interest" description="Disordered" evidence="6">
    <location>
        <begin position="466"/>
        <end position="494"/>
    </location>
</feature>
<accession>A0A1I7Z9A8</accession>
<dbReference type="InterPro" id="IPR015943">
    <property type="entry name" value="WD40/YVTN_repeat-like_dom_sf"/>
</dbReference>
<dbReference type="Proteomes" id="UP000095287">
    <property type="component" value="Unplaced"/>
</dbReference>
<evidence type="ECO:0000256" key="5">
    <source>
        <dbReference type="PROSITE-ProRule" id="PRU00221"/>
    </source>
</evidence>
<dbReference type="SUPFAM" id="SSF50978">
    <property type="entry name" value="WD40 repeat-like"/>
    <property type="match status" value="1"/>
</dbReference>
<protein>
    <recommendedName>
        <fullName evidence="4">GATOR2 complex protein WDR24</fullName>
    </recommendedName>
</protein>
<evidence type="ECO:0000313" key="8">
    <source>
        <dbReference type="WBParaSite" id="L893_g24211.t3"/>
    </source>
</evidence>
<dbReference type="WBParaSite" id="L893_g24211.t3">
    <property type="protein sequence ID" value="L893_g24211.t3"/>
    <property type="gene ID" value="L893_g24211"/>
</dbReference>
<dbReference type="InterPro" id="IPR037590">
    <property type="entry name" value="WDR24"/>
</dbReference>